<protein>
    <submittedName>
        <fullName evidence="1">Uncharacterized protein</fullName>
    </submittedName>
</protein>
<proteinExistence type="predicted"/>
<evidence type="ECO:0000313" key="2">
    <source>
        <dbReference type="Proteomes" id="UP000299102"/>
    </source>
</evidence>
<evidence type="ECO:0000313" key="1">
    <source>
        <dbReference type="EMBL" id="GBP64567.1"/>
    </source>
</evidence>
<accession>A0A4C1XQQ0</accession>
<dbReference type="AlphaFoldDB" id="A0A4C1XQQ0"/>
<gene>
    <name evidence="1" type="ORF">EVAR_89613_1</name>
</gene>
<dbReference type="EMBL" id="BGZK01000901">
    <property type="protein sequence ID" value="GBP64567.1"/>
    <property type="molecule type" value="Genomic_DNA"/>
</dbReference>
<sequence>MSRYDAVDSIAQRYLVRLGGDPKNYKRRTDAFDRLAALLDRLLRDYLETLEGSPKEEHKVMSELEEALKSVADKSKPLHKRLAQALTALLVAASSKDVEHDITMASLINSLVDPSQPVEPEEIDKIEIDTICQEIIECGIDTPTGELEQVVRLSVEALRAQLLDSDEAKTLAAEVDLALAIEAPTLSFIGYPIYILFQEADTALVTPPVLRVSMGTGDHQLLSGSHARLSFEMP</sequence>
<dbReference type="OrthoDB" id="1935234at2759"/>
<name>A0A4C1XQQ0_EUMVA</name>
<dbReference type="Proteomes" id="UP000299102">
    <property type="component" value="Unassembled WGS sequence"/>
</dbReference>
<keyword evidence="2" id="KW-1185">Reference proteome</keyword>
<comment type="caution">
    <text evidence="1">The sequence shown here is derived from an EMBL/GenBank/DDBJ whole genome shotgun (WGS) entry which is preliminary data.</text>
</comment>
<organism evidence="1 2">
    <name type="scientific">Eumeta variegata</name>
    <name type="common">Bagworm moth</name>
    <name type="synonym">Eumeta japonica</name>
    <dbReference type="NCBI Taxonomy" id="151549"/>
    <lineage>
        <taxon>Eukaryota</taxon>
        <taxon>Metazoa</taxon>
        <taxon>Ecdysozoa</taxon>
        <taxon>Arthropoda</taxon>
        <taxon>Hexapoda</taxon>
        <taxon>Insecta</taxon>
        <taxon>Pterygota</taxon>
        <taxon>Neoptera</taxon>
        <taxon>Endopterygota</taxon>
        <taxon>Lepidoptera</taxon>
        <taxon>Glossata</taxon>
        <taxon>Ditrysia</taxon>
        <taxon>Tineoidea</taxon>
        <taxon>Psychidae</taxon>
        <taxon>Oiketicinae</taxon>
        <taxon>Eumeta</taxon>
    </lineage>
</organism>
<reference evidence="1 2" key="1">
    <citation type="journal article" date="2019" name="Commun. Biol.">
        <title>The bagworm genome reveals a unique fibroin gene that provides high tensile strength.</title>
        <authorList>
            <person name="Kono N."/>
            <person name="Nakamura H."/>
            <person name="Ohtoshi R."/>
            <person name="Tomita M."/>
            <person name="Numata K."/>
            <person name="Arakawa K."/>
        </authorList>
    </citation>
    <scope>NUCLEOTIDE SEQUENCE [LARGE SCALE GENOMIC DNA]</scope>
</reference>